<dbReference type="Pfam" id="PF24877">
    <property type="entry name" value="ILV_EDD_C"/>
    <property type="match status" value="1"/>
</dbReference>
<dbReference type="PANTHER" id="PTHR43661:SF3">
    <property type="entry name" value="D-XYLONATE DEHYDRATASE YAGF-RELATED"/>
    <property type="match status" value="1"/>
</dbReference>
<dbReference type="Gene3D" id="3.50.30.80">
    <property type="entry name" value="IlvD/EDD C-terminal domain-like"/>
    <property type="match status" value="1"/>
</dbReference>
<comment type="similarity">
    <text evidence="1">Belongs to the IlvD/Edd family.</text>
</comment>
<dbReference type="FunFam" id="3.50.30.80:FF:000001">
    <property type="entry name" value="Dihydroxy-acid dehydratase"/>
    <property type="match status" value="1"/>
</dbReference>
<feature type="domain" description="Dihydroxy-acid/6-phosphogluconate dehydratase C-terminal" evidence="9">
    <location>
        <begin position="372"/>
        <end position="572"/>
    </location>
</feature>
<dbReference type="InterPro" id="IPR042096">
    <property type="entry name" value="Dihydro-acid_dehy_C"/>
</dbReference>
<dbReference type="GO" id="GO:0016836">
    <property type="term" value="F:hydro-lyase activity"/>
    <property type="evidence" value="ECO:0007669"/>
    <property type="project" value="UniProtKB-ARBA"/>
</dbReference>
<feature type="domain" description="Dihydroxy-acid/6-phosphogluconate dehydratase N-terminal" evidence="8">
    <location>
        <begin position="34"/>
        <end position="346"/>
    </location>
</feature>
<dbReference type="InterPro" id="IPR020558">
    <property type="entry name" value="DiOHA_6PGluconate_deHydtase_CS"/>
</dbReference>
<dbReference type="RefSeq" id="WP_149544696.1">
    <property type="nucleotide sequence ID" value="NZ_VTPS01000004.1"/>
</dbReference>
<accession>A0A5D8QE49</accession>
<dbReference type="PROSITE" id="PS00886">
    <property type="entry name" value="ILVD_EDD_1"/>
    <property type="match status" value="1"/>
</dbReference>
<keyword evidence="6" id="KW-0456">Lyase</keyword>
<evidence type="ECO:0000259" key="9">
    <source>
        <dbReference type="Pfam" id="PF24877"/>
    </source>
</evidence>
<dbReference type="Pfam" id="PF00920">
    <property type="entry name" value="ILVD_EDD_N"/>
    <property type="match status" value="1"/>
</dbReference>
<sequence>MTGRELKSQKLRGVGSEIDPLRHGMDWSEEDLEKPQILVESTYGQSHPGSFHLDLLVGEVDKGVWESGMKPANSYATDICDGIAQGHDGMNFSLASREIIADMVEIHATAEPYDGLVLISSCDKAIPAHLIAAARLDMPTIHVPGGSMITGFGGLTLEQVGTFAADYERGKMSADEYRFYKLNVCPSCGACQFMGTASTHQVLAEALGLALPGSALIPTSFNTLGKMARKAGKQIKYLIENNITARTILTREAFINAIIVHAAIGGSTNALLHLPAVAHEVGIELEPEVFDEINRRIPYLADVKPSGKYPTEYFYYAGGVPAVMRELKGYLNLNVMTVTGKTFGENLKDLEDSGYFKLSAGYLSKFGLKREDVIRPIDNPIQSNGSIAILKGNLAPDGAVVKHSAVSKDMLVHKGQARVFDSEEDALNAIIKRTVKPGDVIIVRYEGPKGSGMPEMFYATEALASDPELVSTTALVTDGRFSGASRGPCIGHVSPEAAEGGPIALIEDGDIILIDIPGRMLDIVGINGKELLPEDVERILVERKNKWIKPESRFKSGVLGVYSKLAVSAMKGGYMEI</sequence>
<dbReference type="GO" id="GO:0051537">
    <property type="term" value="F:2 iron, 2 sulfur cluster binding"/>
    <property type="evidence" value="ECO:0007669"/>
    <property type="project" value="UniProtKB-KW"/>
</dbReference>
<gene>
    <name evidence="10" type="ORF">FWJ32_04075</name>
</gene>
<dbReference type="SUPFAM" id="SSF143975">
    <property type="entry name" value="IlvD/EDD N-terminal domain-like"/>
    <property type="match status" value="1"/>
</dbReference>
<keyword evidence="7" id="KW-0100">Branched-chain amino acid biosynthesis</keyword>
<name>A0A5D8QE49_9THEO</name>
<evidence type="ECO:0000256" key="2">
    <source>
        <dbReference type="ARBA" id="ARBA00022714"/>
    </source>
</evidence>
<evidence type="ECO:0000256" key="3">
    <source>
        <dbReference type="ARBA" id="ARBA00022723"/>
    </source>
</evidence>
<organism evidence="10 11">
    <name type="scientific">Calorimonas adulescens</name>
    <dbReference type="NCBI Taxonomy" id="2606906"/>
    <lineage>
        <taxon>Bacteria</taxon>
        <taxon>Bacillati</taxon>
        <taxon>Bacillota</taxon>
        <taxon>Clostridia</taxon>
        <taxon>Thermoanaerobacterales</taxon>
        <taxon>Thermoanaerobacteraceae</taxon>
        <taxon>Calorimonas</taxon>
    </lineage>
</organism>
<protein>
    <submittedName>
        <fullName evidence="10">Dihydroxy-acid dehydratase</fullName>
    </submittedName>
</protein>
<keyword evidence="7" id="KW-0028">Amino-acid biosynthesis</keyword>
<dbReference type="PROSITE" id="PS00887">
    <property type="entry name" value="ILVD_EDD_2"/>
    <property type="match status" value="1"/>
</dbReference>
<dbReference type="GO" id="GO:0005829">
    <property type="term" value="C:cytosol"/>
    <property type="evidence" value="ECO:0007669"/>
    <property type="project" value="TreeGrafter"/>
</dbReference>
<dbReference type="GO" id="GO:0009082">
    <property type="term" value="P:branched-chain amino acid biosynthetic process"/>
    <property type="evidence" value="ECO:0007669"/>
    <property type="project" value="UniProtKB-KW"/>
</dbReference>
<evidence type="ECO:0000259" key="8">
    <source>
        <dbReference type="Pfam" id="PF00920"/>
    </source>
</evidence>
<proteinExistence type="inferred from homology"/>
<reference evidence="10 11" key="1">
    <citation type="submission" date="2019-08" db="EMBL/GenBank/DDBJ databases">
        <title>Calorimonas adulescens gen. nov., sp. nov., an anaerobic thermophilic bacterium from Sakhalin hot spring.</title>
        <authorList>
            <person name="Khomyakova M.A."/>
            <person name="Merkel A.Y."/>
            <person name="Novikov A."/>
            <person name="Bonch-Osmolovskaya E.A."/>
            <person name="Slobodkin A.I."/>
        </authorList>
    </citation>
    <scope>NUCLEOTIDE SEQUENCE [LARGE SCALE GENOMIC DNA]</scope>
    <source>
        <strain evidence="10 11">A05MB</strain>
    </source>
</reference>
<keyword evidence="11" id="KW-1185">Reference proteome</keyword>
<dbReference type="InterPro" id="IPR037237">
    <property type="entry name" value="IlvD/EDD_N"/>
</dbReference>
<dbReference type="AlphaFoldDB" id="A0A5D8QE49"/>
<evidence type="ECO:0000256" key="5">
    <source>
        <dbReference type="ARBA" id="ARBA00023014"/>
    </source>
</evidence>
<keyword evidence="3" id="KW-0479">Metal-binding</keyword>
<evidence type="ECO:0000256" key="7">
    <source>
        <dbReference type="ARBA" id="ARBA00023304"/>
    </source>
</evidence>
<evidence type="ECO:0000313" key="10">
    <source>
        <dbReference type="EMBL" id="TZE82782.1"/>
    </source>
</evidence>
<dbReference type="InterPro" id="IPR000581">
    <property type="entry name" value="ILV_EDD_N"/>
</dbReference>
<dbReference type="Proteomes" id="UP000322976">
    <property type="component" value="Unassembled WGS sequence"/>
</dbReference>
<dbReference type="GO" id="GO:0046872">
    <property type="term" value="F:metal ion binding"/>
    <property type="evidence" value="ECO:0007669"/>
    <property type="project" value="UniProtKB-KW"/>
</dbReference>
<evidence type="ECO:0000256" key="6">
    <source>
        <dbReference type="ARBA" id="ARBA00023239"/>
    </source>
</evidence>
<keyword evidence="2" id="KW-0001">2Fe-2S</keyword>
<dbReference type="PANTHER" id="PTHR43661">
    <property type="entry name" value="D-XYLONATE DEHYDRATASE"/>
    <property type="match status" value="1"/>
</dbReference>
<dbReference type="EMBL" id="VTPS01000004">
    <property type="protein sequence ID" value="TZE82782.1"/>
    <property type="molecule type" value="Genomic_DNA"/>
</dbReference>
<keyword evidence="5" id="KW-0411">Iron-sulfur</keyword>
<keyword evidence="4" id="KW-0408">Iron</keyword>
<dbReference type="SUPFAM" id="SSF52016">
    <property type="entry name" value="LeuD/IlvD-like"/>
    <property type="match status" value="1"/>
</dbReference>
<evidence type="ECO:0000256" key="1">
    <source>
        <dbReference type="ARBA" id="ARBA00006486"/>
    </source>
</evidence>
<comment type="caution">
    <text evidence="10">The sequence shown here is derived from an EMBL/GenBank/DDBJ whole genome shotgun (WGS) entry which is preliminary data.</text>
</comment>
<evidence type="ECO:0000313" key="11">
    <source>
        <dbReference type="Proteomes" id="UP000322976"/>
    </source>
</evidence>
<evidence type="ECO:0000256" key="4">
    <source>
        <dbReference type="ARBA" id="ARBA00023004"/>
    </source>
</evidence>
<dbReference type="InterPro" id="IPR056740">
    <property type="entry name" value="ILV_EDD_C"/>
</dbReference>